<dbReference type="EMBL" id="KV448257">
    <property type="protein sequence ID" value="OAX39249.1"/>
    <property type="molecule type" value="Genomic_DNA"/>
</dbReference>
<reference evidence="2 3" key="1">
    <citation type="submission" date="2016-06" db="EMBL/GenBank/DDBJ databases">
        <title>Comparative genomics of the ectomycorrhizal sister species Rhizopogon vinicolor and Rhizopogon vesiculosus (Basidiomycota: Boletales) reveals a divergence of the mating type B locus.</title>
        <authorList>
            <consortium name="DOE Joint Genome Institute"/>
            <person name="Mujic A.B."/>
            <person name="Kuo A."/>
            <person name="Tritt A."/>
            <person name="Lipzen A."/>
            <person name="Chen C."/>
            <person name="Johnson J."/>
            <person name="Sharma A."/>
            <person name="Barry K."/>
            <person name="Grigoriev I.V."/>
            <person name="Spatafora J.W."/>
        </authorList>
    </citation>
    <scope>NUCLEOTIDE SEQUENCE [LARGE SCALE GENOMIC DNA]</scope>
    <source>
        <strain evidence="2 3">AM-OR11-026</strain>
    </source>
</reference>
<organism evidence="2 3">
    <name type="scientific">Rhizopogon vinicolor AM-OR11-026</name>
    <dbReference type="NCBI Taxonomy" id="1314800"/>
    <lineage>
        <taxon>Eukaryota</taxon>
        <taxon>Fungi</taxon>
        <taxon>Dikarya</taxon>
        <taxon>Basidiomycota</taxon>
        <taxon>Agaricomycotina</taxon>
        <taxon>Agaricomycetes</taxon>
        <taxon>Agaricomycetidae</taxon>
        <taxon>Boletales</taxon>
        <taxon>Suillineae</taxon>
        <taxon>Rhizopogonaceae</taxon>
        <taxon>Rhizopogon</taxon>
    </lineage>
</organism>
<protein>
    <submittedName>
        <fullName evidence="2">Uncharacterized protein</fullName>
    </submittedName>
</protein>
<keyword evidence="3" id="KW-1185">Reference proteome</keyword>
<sequence>MHQLPVTHAGSSTQTLTRGVNSGSFHWDHKENTTRVLDSLVSRSARPSGAILQPSRNVVFRDYSLLEHHDLPSWTALVEVSESEESVDELALQVKEIQPSNTRQKMSEKQKKTRGHDPSIAVPSSRISSIYSVARHSPDPPSLQEVLQATFNANSLYNVSLPATPIDNEGSCPDMAVVPSKQRLLIQKTGRSTSEAVSDASLPNATTGTAVPKTASRKIAPSIPYESMQEVIDVALDTRVASITWRRPRYTTRNRTNRTSHGGVPSMKRVPFEDAIFHCDAPTATHQGDYHQEFRSELASTKDEHSALSRKFTRMLDRVRPAAVSRQSNGEKFNERLFAMFGGATRPHSLAPGWITRNPRSDVCLCISTRGSGTQSSQPYFVQ</sequence>
<evidence type="ECO:0000313" key="2">
    <source>
        <dbReference type="EMBL" id="OAX39249.1"/>
    </source>
</evidence>
<name>A0A1B7N309_9AGAM</name>
<evidence type="ECO:0000313" key="3">
    <source>
        <dbReference type="Proteomes" id="UP000092154"/>
    </source>
</evidence>
<dbReference type="InParanoid" id="A0A1B7N309"/>
<dbReference type="OrthoDB" id="2675777at2759"/>
<gene>
    <name evidence="2" type="ORF">K503DRAFT_101462</name>
</gene>
<accession>A0A1B7N309</accession>
<feature type="region of interest" description="Disordered" evidence="1">
    <location>
        <begin position="97"/>
        <end position="121"/>
    </location>
</feature>
<dbReference type="AlphaFoldDB" id="A0A1B7N309"/>
<dbReference type="Proteomes" id="UP000092154">
    <property type="component" value="Unassembled WGS sequence"/>
</dbReference>
<evidence type="ECO:0000256" key="1">
    <source>
        <dbReference type="SAM" id="MobiDB-lite"/>
    </source>
</evidence>
<proteinExistence type="predicted"/>